<dbReference type="Gene3D" id="1.20.120.910">
    <property type="entry name" value="DksA, coiled-coil domain"/>
    <property type="match status" value="1"/>
</dbReference>
<dbReference type="InterPro" id="IPR037187">
    <property type="entry name" value="DnaK_N"/>
</dbReference>
<dbReference type="PANTHER" id="PTHR33823:SF4">
    <property type="entry name" value="GENERAL STRESS PROTEIN 16O"/>
    <property type="match status" value="1"/>
</dbReference>
<name>A0A2M8KW96_9BACT</name>
<gene>
    <name evidence="3" type="ORF">COU90_03775</name>
</gene>
<protein>
    <submittedName>
        <fullName evidence="3">Uncharacterized protein</fullName>
    </submittedName>
</protein>
<evidence type="ECO:0000256" key="2">
    <source>
        <dbReference type="SAM" id="MobiDB-lite"/>
    </source>
</evidence>
<evidence type="ECO:0000313" key="3">
    <source>
        <dbReference type="EMBL" id="PJE64190.1"/>
    </source>
</evidence>
<reference evidence="4" key="1">
    <citation type="submission" date="2017-09" db="EMBL/GenBank/DDBJ databases">
        <title>Depth-based differentiation of microbial function through sediment-hosted aquifers and enrichment of novel symbionts in the deep terrestrial subsurface.</title>
        <authorList>
            <person name="Probst A.J."/>
            <person name="Ladd B."/>
            <person name="Jarett J.K."/>
            <person name="Geller-Mcgrath D.E."/>
            <person name="Sieber C.M.K."/>
            <person name="Emerson J.B."/>
            <person name="Anantharaman K."/>
            <person name="Thomas B.C."/>
            <person name="Malmstrom R."/>
            <person name="Stieglmeier M."/>
            <person name="Klingl A."/>
            <person name="Woyke T."/>
            <person name="Ryan C.M."/>
            <person name="Banfield J.F."/>
        </authorList>
    </citation>
    <scope>NUCLEOTIDE SEQUENCE [LARGE SCALE GENOMIC DNA]</scope>
</reference>
<dbReference type="SUPFAM" id="SSF109635">
    <property type="entry name" value="DnaK suppressor protein DksA, alpha-hairpin domain"/>
    <property type="match status" value="1"/>
</dbReference>
<feature type="region of interest" description="Disordered" evidence="2">
    <location>
        <begin position="24"/>
        <end position="50"/>
    </location>
</feature>
<comment type="caution">
    <text evidence="1">Lacks conserved residue(s) required for the propagation of feature annotation.</text>
</comment>
<dbReference type="EMBL" id="PFEF01000008">
    <property type="protein sequence ID" value="PJE64190.1"/>
    <property type="molecule type" value="Genomic_DNA"/>
</dbReference>
<dbReference type="AlphaFoldDB" id="A0A2M8KW96"/>
<dbReference type="PANTHER" id="PTHR33823">
    <property type="entry name" value="RNA POLYMERASE-BINDING TRANSCRIPTION FACTOR DKSA-RELATED"/>
    <property type="match status" value="1"/>
</dbReference>
<feature type="compositionally biased region" description="Basic and acidic residues" evidence="2">
    <location>
        <begin position="29"/>
        <end position="43"/>
    </location>
</feature>
<organism evidence="3 4">
    <name type="scientific">Candidatus Ryanbacteria bacterium CG10_big_fil_rev_8_21_14_0_10_43_42</name>
    <dbReference type="NCBI Taxonomy" id="1974864"/>
    <lineage>
        <taxon>Bacteria</taxon>
        <taxon>Candidatus Ryaniibacteriota</taxon>
    </lineage>
</organism>
<sequence length="118" mass="13413">MTLDINNFKAKLEEERTQLEIQLSKVGRRNPENPEDWEPKFDDINEQESSADEMADKFEEMEQTLALQNNYESRLNTVKTALAKIEAGTYGQCPKCNKAIPLERLEADPAAGCMCEEA</sequence>
<comment type="caution">
    <text evidence="3">The sequence shown here is derived from an EMBL/GenBank/DDBJ whole genome shotgun (WGS) entry which is preliminary data.</text>
</comment>
<dbReference type="Proteomes" id="UP000229098">
    <property type="component" value="Unassembled WGS sequence"/>
</dbReference>
<proteinExistence type="predicted"/>
<evidence type="ECO:0000313" key="4">
    <source>
        <dbReference type="Proteomes" id="UP000229098"/>
    </source>
</evidence>
<dbReference type="PROSITE" id="PS51128">
    <property type="entry name" value="ZF_DKSA_2"/>
    <property type="match status" value="1"/>
</dbReference>
<evidence type="ECO:0000256" key="1">
    <source>
        <dbReference type="PROSITE-ProRule" id="PRU00510"/>
    </source>
</evidence>
<accession>A0A2M8KW96</accession>